<sequence length="182" mass="20005">MPKLLPTSSTALVKADSILTIFAANGYLDADESAGVFNTTPTSSKEVVDKTLDIANYIFIRHLKTGWLGILDADVDPLALDTMGPEPKSFLPPGLKYLEEYAVENVHQETFLIAKEVKVPMDEQGRTQVAYNVQDLRGFSDRESLRGQVPEVDDLLCLPHLLEAPHTRNAQAGGGLRLCIRI</sequence>
<dbReference type="EMBL" id="LNIX01000008">
    <property type="protein sequence ID" value="OXA51270.1"/>
    <property type="molecule type" value="Genomic_DNA"/>
</dbReference>
<gene>
    <name evidence="1" type="ORF">Fcan01_14182</name>
</gene>
<name>A0A226E1V5_FOLCA</name>
<evidence type="ECO:0000313" key="1">
    <source>
        <dbReference type="EMBL" id="OXA51270.1"/>
    </source>
</evidence>
<evidence type="ECO:0000313" key="2">
    <source>
        <dbReference type="Proteomes" id="UP000198287"/>
    </source>
</evidence>
<proteinExistence type="predicted"/>
<keyword evidence="2" id="KW-1185">Reference proteome</keyword>
<reference evidence="1 2" key="1">
    <citation type="submission" date="2015-12" db="EMBL/GenBank/DDBJ databases">
        <title>The genome of Folsomia candida.</title>
        <authorList>
            <person name="Faddeeva A."/>
            <person name="Derks M.F."/>
            <person name="Anvar Y."/>
            <person name="Smit S."/>
            <person name="Van Straalen N."/>
            <person name="Roelofs D."/>
        </authorList>
    </citation>
    <scope>NUCLEOTIDE SEQUENCE [LARGE SCALE GENOMIC DNA]</scope>
    <source>
        <strain evidence="1 2">VU population</strain>
        <tissue evidence="1">Whole body</tissue>
    </source>
</reference>
<protein>
    <submittedName>
        <fullName evidence="1">Uncharacterized protein</fullName>
    </submittedName>
</protein>
<comment type="caution">
    <text evidence="1">The sequence shown here is derived from an EMBL/GenBank/DDBJ whole genome shotgun (WGS) entry which is preliminary data.</text>
</comment>
<accession>A0A226E1V5</accession>
<dbReference type="AlphaFoldDB" id="A0A226E1V5"/>
<dbReference type="Proteomes" id="UP000198287">
    <property type="component" value="Unassembled WGS sequence"/>
</dbReference>
<organism evidence="1 2">
    <name type="scientific">Folsomia candida</name>
    <name type="common">Springtail</name>
    <dbReference type="NCBI Taxonomy" id="158441"/>
    <lineage>
        <taxon>Eukaryota</taxon>
        <taxon>Metazoa</taxon>
        <taxon>Ecdysozoa</taxon>
        <taxon>Arthropoda</taxon>
        <taxon>Hexapoda</taxon>
        <taxon>Collembola</taxon>
        <taxon>Entomobryomorpha</taxon>
        <taxon>Isotomoidea</taxon>
        <taxon>Isotomidae</taxon>
        <taxon>Proisotominae</taxon>
        <taxon>Folsomia</taxon>
    </lineage>
</organism>